<reference evidence="1 2" key="1">
    <citation type="submission" date="2022-03" db="EMBL/GenBank/DDBJ databases">
        <authorList>
            <person name="Macdonald S."/>
            <person name="Ahmed S."/>
            <person name="Newling K."/>
        </authorList>
    </citation>
    <scope>NUCLEOTIDE SEQUENCE [LARGE SCALE GENOMIC DNA]</scope>
</reference>
<protein>
    <submittedName>
        <fullName evidence="1">Uncharacterized protein</fullName>
    </submittedName>
</protein>
<sequence length="81" mass="9249">MVEVGDIADIQEMQGNQNFADNQIRIRLTQVWCVAYGSVAEKLYQYLWRLRGVALDILTTVEGCSDILSDSQISLIKYYKS</sequence>
<dbReference type="Proteomes" id="UP001642260">
    <property type="component" value="Unassembled WGS sequence"/>
</dbReference>
<accession>A0ABC8LVX7</accession>
<feature type="non-terminal residue" evidence="1">
    <location>
        <position position="81"/>
    </location>
</feature>
<evidence type="ECO:0000313" key="1">
    <source>
        <dbReference type="EMBL" id="CAH8387688.1"/>
    </source>
</evidence>
<dbReference type="EMBL" id="CAKOAT010756265">
    <property type="protein sequence ID" value="CAH8387688.1"/>
    <property type="molecule type" value="Genomic_DNA"/>
</dbReference>
<dbReference type="AlphaFoldDB" id="A0ABC8LVX7"/>
<gene>
    <name evidence="1" type="ORF">ERUC_LOCUS40171</name>
</gene>
<keyword evidence="2" id="KW-1185">Reference proteome</keyword>
<organism evidence="1 2">
    <name type="scientific">Eruca vesicaria subsp. sativa</name>
    <name type="common">Garden rocket</name>
    <name type="synonym">Eruca sativa</name>
    <dbReference type="NCBI Taxonomy" id="29727"/>
    <lineage>
        <taxon>Eukaryota</taxon>
        <taxon>Viridiplantae</taxon>
        <taxon>Streptophyta</taxon>
        <taxon>Embryophyta</taxon>
        <taxon>Tracheophyta</taxon>
        <taxon>Spermatophyta</taxon>
        <taxon>Magnoliopsida</taxon>
        <taxon>eudicotyledons</taxon>
        <taxon>Gunneridae</taxon>
        <taxon>Pentapetalae</taxon>
        <taxon>rosids</taxon>
        <taxon>malvids</taxon>
        <taxon>Brassicales</taxon>
        <taxon>Brassicaceae</taxon>
        <taxon>Brassiceae</taxon>
        <taxon>Eruca</taxon>
    </lineage>
</organism>
<proteinExistence type="predicted"/>
<comment type="caution">
    <text evidence="1">The sequence shown here is derived from an EMBL/GenBank/DDBJ whole genome shotgun (WGS) entry which is preliminary data.</text>
</comment>
<evidence type="ECO:0000313" key="2">
    <source>
        <dbReference type="Proteomes" id="UP001642260"/>
    </source>
</evidence>
<name>A0ABC8LVX7_ERUVS</name>